<sequence>MPLTVVLPTPDCIDIAHLPPLDLSNGAGLVARHMYAMYPWRKALAYCMTGGNEAIWELRDGIAQLFICATKNEHFHLVMTPPGQRMPTASNGQEMYLYTHPPILEGPDGVPILRVTVLDNR</sequence>
<dbReference type="AlphaFoldDB" id="A0A699Y8U6"/>
<feature type="non-terminal residue" evidence="1">
    <location>
        <position position="121"/>
    </location>
</feature>
<evidence type="ECO:0000313" key="2">
    <source>
        <dbReference type="Proteomes" id="UP000485058"/>
    </source>
</evidence>
<comment type="caution">
    <text evidence="1">The sequence shown here is derived from an EMBL/GenBank/DDBJ whole genome shotgun (WGS) entry which is preliminary data.</text>
</comment>
<protein>
    <submittedName>
        <fullName evidence="1">Uncharacterized protein</fullName>
    </submittedName>
</protein>
<proteinExistence type="predicted"/>
<reference evidence="1 2" key="1">
    <citation type="submission" date="2020-02" db="EMBL/GenBank/DDBJ databases">
        <title>Draft genome sequence of Haematococcus lacustris strain NIES-144.</title>
        <authorList>
            <person name="Morimoto D."/>
            <person name="Nakagawa S."/>
            <person name="Yoshida T."/>
            <person name="Sawayama S."/>
        </authorList>
    </citation>
    <scope>NUCLEOTIDE SEQUENCE [LARGE SCALE GENOMIC DNA]</scope>
    <source>
        <strain evidence="1 2">NIES-144</strain>
    </source>
</reference>
<feature type="non-terminal residue" evidence="1">
    <location>
        <position position="1"/>
    </location>
</feature>
<organism evidence="1 2">
    <name type="scientific">Haematococcus lacustris</name>
    <name type="common">Green alga</name>
    <name type="synonym">Haematococcus pluvialis</name>
    <dbReference type="NCBI Taxonomy" id="44745"/>
    <lineage>
        <taxon>Eukaryota</taxon>
        <taxon>Viridiplantae</taxon>
        <taxon>Chlorophyta</taxon>
        <taxon>core chlorophytes</taxon>
        <taxon>Chlorophyceae</taxon>
        <taxon>CS clade</taxon>
        <taxon>Chlamydomonadales</taxon>
        <taxon>Haematococcaceae</taxon>
        <taxon>Haematococcus</taxon>
    </lineage>
</organism>
<keyword evidence="2" id="KW-1185">Reference proteome</keyword>
<dbReference type="EMBL" id="BLLF01000008">
    <property type="protein sequence ID" value="GFH05765.1"/>
    <property type="molecule type" value="Genomic_DNA"/>
</dbReference>
<evidence type="ECO:0000313" key="1">
    <source>
        <dbReference type="EMBL" id="GFH05765.1"/>
    </source>
</evidence>
<dbReference type="Proteomes" id="UP000485058">
    <property type="component" value="Unassembled WGS sequence"/>
</dbReference>
<name>A0A699Y8U6_HAELA</name>
<gene>
    <name evidence="1" type="ORF">HaLaN_00280</name>
</gene>
<accession>A0A699Y8U6</accession>